<comment type="caution">
    <text evidence="1">The sequence shown here is derived from an EMBL/GenBank/DDBJ whole genome shotgun (WGS) entry which is preliminary data.</text>
</comment>
<reference evidence="1 2" key="1">
    <citation type="journal article" date="2019" name="Nat. Microbiol.">
        <title>Mediterranean grassland soil C-N compound turnover is dependent on rainfall and depth, and is mediated by genomically divergent microorganisms.</title>
        <authorList>
            <person name="Diamond S."/>
            <person name="Andeer P.F."/>
            <person name="Li Z."/>
            <person name="Crits-Christoph A."/>
            <person name="Burstein D."/>
            <person name="Anantharaman K."/>
            <person name="Lane K.R."/>
            <person name="Thomas B.C."/>
            <person name="Pan C."/>
            <person name="Northen T.R."/>
            <person name="Banfield J.F."/>
        </authorList>
    </citation>
    <scope>NUCLEOTIDE SEQUENCE [LARGE SCALE GENOMIC DNA]</scope>
    <source>
        <strain evidence="1">NP_3</strain>
    </source>
</reference>
<protein>
    <submittedName>
        <fullName evidence="1">Uncharacterized protein</fullName>
    </submittedName>
</protein>
<proteinExistence type="predicted"/>
<organism evidence="1 2">
    <name type="scientific">Candidatus Segetimicrobium genomatis</name>
    <dbReference type="NCBI Taxonomy" id="2569760"/>
    <lineage>
        <taxon>Bacteria</taxon>
        <taxon>Bacillati</taxon>
        <taxon>Candidatus Sysuimicrobiota</taxon>
        <taxon>Candidatus Sysuimicrobiia</taxon>
        <taxon>Candidatus Sysuimicrobiales</taxon>
        <taxon>Candidatus Segetimicrobiaceae</taxon>
        <taxon>Candidatus Segetimicrobium</taxon>
    </lineage>
</organism>
<dbReference type="AlphaFoldDB" id="A0A537K212"/>
<sequence length="261" mass="30391">MPALTDEDLRFVVDTVGDERSGVGQGLDHLRAREDLLDVMLEDDRLVRSLLEDTRVLLRVSPALVFSVLLRRVIRDLNARPYTLERTPETVAVFDAPRVHRFVAEPAIWGYLVRMLTSFIRTETVTVFTKEGERYRRRRFSTLNMEDMIALAGLVGERETPPIFQRIADIALFTSGIFPDYLRSRHGRAAREHWRAVPLTPEIYEEHGRRFYRLAAGPEGRPDRRVLTALADEFPMARKVLELLSDRYLRWTRLSWFHTPC</sequence>
<accession>A0A537K212</accession>
<evidence type="ECO:0000313" key="1">
    <source>
        <dbReference type="EMBL" id="TMI89799.1"/>
    </source>
</evidence>
<name>A0A537K212_9BACT</name>
<dbReference type="EMBL" id="VBAK01000118">
    <property type="protein sequence ID" value="TMI89799.1"/>
    <property type="molecule type" value="Genomic_DNA"/>
</dbReference>
<gene>
    <name evidence="1" type="ORF">E6H00_08585</name>
</gene>
<evidence type="ECO:0000313" key="2">
    <source>
        <dbReference type="Proteomes" id="UP000318509"/>
    </source>
</evidence>
<dbReference type="Proteomes" id="UP000318509">
    <property type="component" value="Unassembled WGS sequence"/>
</dbReference>